<dbReference type="OrthoDB" id="5431593at2"/>
<dbReference type="KEGG" id="hch:HCH_04391"/>
<evidence type="ECO:0000313" key="2">
    <source>
        <dbReference type="Proteomes" id="UP000000238"/>
    </source>
</evidence>
<sequence length="149" mass="16971">MRIAFDLDDTLIPTTGPFAVGERRLGPPAGLWFREAMRTGAPTLMQTLAKDHEIWIYTTSLRKPWFVKAWFRLWGVRIGEVVNQDDHREAVAANQRYSRFSKAPRLFGIDLMIDDLPGVGIECERQGCRSVIVTPDDPEWVEKVLGSVQ</sequence>
<accession>Q2SE28</accession>
<dbReference type="InterPro" id="IPR036412">
    <property type="entry name" value="HAD-like_sf"/>
</dbReference>
<dbReference type="STRING" id="349521.HCH_04391"/>
<protein>
    <submittedName>
        <fullName evidence="1">Uncharacterized protein</fullName>
    </submittedName>
</protein>
<proteinExistence type="predicted"/>
<keyword evidence="2" id="KW-1185">Reference proteome</keyword>
<dbReference type="AlphaFoldDB" id="Q2SE28"/>
<dbReference type="RefSeq" id="WP_011398163.1">
    <property type="nucleotide sequence ID" value="NC_007645.1"/>
</dbReference>
<organism evidence="1 2">
    <name type="scientific">Hahella chejuensis (strain KCTC 2396)</name>
    <dbReference type="NCBI Taxonomy" id="349521"/>
    <lineage>
        <taxon>Bacteria</taxon>
        <taxon>Pseudomonadati</taxon>
        <taxon>Pseudomonadota</taxon>
        <taxon>Gammaproteobacteria</taxon>
        <taxon>Oceanospirillales</taxon>
        <taxon>Hahellaceae</taxon>
        <taxon>Hahella</taxon>
    </lineage>
</organism>
<name>Q2SE28_HAHCH</name>
<dbReference type="HOGENOM" id="CLU_126562_0_0_6"/>
<dbReference type="eggNOG" id="ENOG5032S4G">
    <property type="taxonomic scope" value="Bacteria"/>
</dbReference>
<dbReference type="Proteomes" id="UP000000238">
    <property type="component" value="Chromosome"/>
</dbReference>
<dbReference type="SUPFAM" id="SSF56784">
    <property type="entry name" value="HAD-like"/>
    <property type="match status" value="1"/>
</dbReference>
<reference evidence="1 2" key="1">
    <citation type="journal article" date="2005" name="Nucleic Acids Res.">
        <title>Genomic blueprint of Hahella chejuensis, a marine microbe producing an algicidal agent.</title>
        <authorList>
            <person name="Jeong H."/>
            <person name="Yim J.H."/>
            <person name="Lee C."/>
            <person name="Choi S.-H."/>
            <person name="Park Y.K."/>
            <person name="Yoon S.H."/>
            <person name="Hur C.-G."/>
            <person name="Kang H.-Y."/>
            <person name="Kim D."/>
            <person name="Lee H.H."/>
            <person name="Park K.H."/>
            <person name="Park S.-H."/>
            <person name="Park H.-S."/>
            <person name="Lee H.K."/>
            <person name="Oh T.K."/>
            <person name="Kim J.F."/>
        </authorList>
    </citation>
    <scope>NUCLEOTIDE SEQUENCE [LARGE SCALE GENOMIC DNA]</scope>
    <source>
        <strain evidence="1 2">KCTC 2396</strain>
    </source>
</reference>
<dbReference type="EMBL" id="CP000155">
    <property type="protein sequence ID" value="ABC31096.1"/>
    <property type="molecule type" value="Genomic_DNA"/>
</dbReference>
<gene>
    <name evidence="1" type="ordered locus">HCH_04391</name>
</gene>
<evidence type="ECO:0000313" key="1">
    <source>
        <dbReference type="EMBL" id="ABC31096.1"/>
    </source>
</evidence>